<dbReference type="SUPFAM" id="SSF81383">
    <property type="entry name" value="F-box domain"/>
    <property type="match status" value="1"/>
</dbReference>
<accession>A0AAN8RXW2</accession>
<comment type="caution">
    <text evidence="2">The sequence shown here is derived from an EMBL/GenBank/DDBJ whole genome shotgun (WGS) entry which is preliminary data.</text>
</comment>
<evidence type="ECO:0000313" key="2">
    <source>
        <dbReference type="EMBL" id="KAK6513618.1"/>
    </source>
</evidence>
<dbReference type="InterPro" id="IPR001810">
    <property type="entry name" value="F-box_dom"/>
</dbReference>
<gene>
    <name evidence="2" type="ORF">TWF506_008055</name>
</gene>
<sequence length="472" mass="53634">MISSPSPNDISKSSPYTYACATTFQQLPVAVSAKVSSVVVVVPTPPPPQPQPSVKITRTSSLTTIPQEILLQITKQLCVLDVFVLRQVCRSLYSRLDGVDNQPLYYYFLNTPSSNNSSSNSTTTSYGGRKKRRFSYFNKKIDYFGITKDILSGKVEGCGLCLAEVKNGGFLAYKGRVFFKRVCGVCARGYFTELWRLEQTHPTLKIPPYQRITFSSSTNSHPFADPHPHARWMGSLPRDCILNTDLKSLITSSQSPLSSSSKKNINIGKQAYHSRYDKQIHFALQKKSAADIVIKILSTHYSQSYTRLHWLKSPHAFEEYLYNALLWNLRPWLAPHYNKDKGLPKFTLGDKIEELLESYAESEDLCKELRLKGLEAGCIAVLEHELRVPKKGSDIRKLGKVPGLIRYWILEWLGERGWKGMPKDTGKDLRNSPRRCPFCEEGGKVGCTVALTVHVWCKHEEMLEEEWRWIQV</sequence>
<dbReference type="Pfam" id="PF00646">
    <property type="entry name" value="F-box"/>
    <property type="match status" value="1"/>
</dbReference>
<dbReference type="EMBL" id="JAVHJM010000005">
    <property type="protein sequence ID" value="KAK6513618.1"/>
    <property type="molecule type" value="Genomic_DNA"/>
</dbReference>
<evidence type="ECO:0000259" key="1">
    <source>
        <dbReference type="PROSITE" id="PS50181"/>
    </source>
</evidence>
<dbReference type="Proteomes" id="UP001307849">
    <property type="component" value="Unassembled WGS sequence"/>
</dbReference>
<proteinExistence type="predicted"/>
<dbReference type="PROSITE" id="PS50181">
    <property type="entry name" value="FBOX"/>
    <property type="match status" value="1"/>
</dbReference>
<protein>
    <recommendedName>
        <fullName evidence="1">F-box domain-containing protein</fullName>
    </recommendedName>
</protein>
<dbReference type="SMART" id="SM00256">
    <property type="entry name" value="FBOX"/>
    <property type="match status" value="1"/>
</dbReference>
<reference evidence="2 3" key="1">
    <citation type="submission" date="2019-10" db="EMBL/GenBank/DDBJ databases">
        <authorList>
            <person name="Palmer J.M."/>
        </authorList>
    </citation>
    <scope>NUCLEOTIDE SEQUENCE [LARGE SCALE GENOMIC DNA]</scope>
    <source>
        <strain evidence="2 3">TWF506</strain>
    </source>
</reference>
<organism evidence="2 3">
    <name type="scientific">Arthrobotrys conoides</name>
    <dbReference type="NCBI Taxonomy" id="74498"/>
    <lineage>
        <taxon>Eukaryota</taxon>
        <taxon>Fungi</taxon>
        <taxon>Dikarya</taxon>
        <taxon>Ascomycota</taxon>
        <taxon>Pezizomycotina</taxon>
        <taxon>Orbiliomycetes</taxon>
        <taxon>Orbiliales</taxon>
        <taxon>Orbiliaceae</taxon>
        <taxon>Arthrobotrys</taxon>
    </lineage>
</organism>
<evidence type="ECO:0000313" key="3">
    <source>
        <dbReference type="Proteomes" id="UP001307849"/>
    </source>
</evidence>
<keyword evidence="3" id="KW-1185">Reference proteome</keyword>
<name>A0AAN8RXW2_9PEZI</name>
<dbReference type="InterPro" id="IPR036047">
    <property type="entry name" value="F-box-like_dom_sf"/>
</dbReference>
<dbReference type="AlphaFoldDB" id="A0AAN8RXW2"/>
<feature type="domain" description="F-box" evidence="1">
    <location>
        <begin position="59"/>
        <end position="108"/>
    </location>
</feature>